<feature type="transmembrane region" description="Helical" evidence="9">
    <location>
        <begin position="283"/>
        <end position="302"/>
    </location>
</feature>
<feature type="transmembrane region" description="Helical" evidence="9">
    <location>
        <begin position="109"/>
        <end position="127"/>
    </location>
</feature>
<dbReference type="GO" id="GO:0022857">
    <property type="term" value="F:transmembrane transporter activity"/>
    <property type="evidence" value="ECO:0007669"/>
    <property type="project" value="InterPro"/>
</dbReference>
<keyword evidence="4" id="KW-0997">Cell inner membrane</keyword>
<accession>A0A081C0W6</accession>
<dbReference type="Proteomes" id="UP000030661">
    <property type="component" value="Unassembled WGS sequence"/>
</dbReference>
<evidence type="ECO:0000256" key="2">
    <source>
        <dbReference type="ARBA" id="ARBA00022448"/>
    </source>
</evidence>
<dbReference type="PANTHER" id="PTHR32196:SF71">
    <property type="entry name" value="AUTOINDUCER 2 IMPORT SYSTEM PERMEASE PROTEIN LSRD"/>
    <property type="match status" value="1"/>
</dbReference>
<feature type="transmembrane region" description="Helical" evidence="9">
    <location>
        <begin position="32"/>
        <end position="53"/>
    </location>
</feature>
<protein>
    <recommendedName>
        <fullName evidence="8">Autoinducer 2 import system permease protein LsrD</fullName>
    </recommendedName>
</protein>
<keyword evidence="3" id="KW-1003">Cell membrane</keyword>
<reference evidence="10" key="1">
    <citation type="journal article" date="2015" name="PeerJ">
        <title>First genomic representation of candidate bacterial phylum KSB3 points to enhanced environmental sensing as a trigger of wastewater bulking.</title>
        <authorList>
            <person name="Sekiguchi Y."/>
            <person name="Ohashi A."/>
            <person name="Parks D.H."/>
            <person name="Yamauchi T."/>
            <person name="Tyson G.W."/>
            <person name="Hugenholtz P."/>
        </authorList>
    </citation>
    <scope>NUCLEOTIDE SEQUENCE [LARGE SCALE GENOMIC DNA]</scope>
</reference>
<dbReference type="InterPro" id="IPR001851">
    <property type="entry name" value="ABC_transp_permease"/>
</dbReference>
<evidence type="ECO:0000313" key="10">
    <source>
        <dbReference type="EMBL" id="GAK58221.1"/>
    </source>
</evidence>
<feature type="transmembrane region" description="Helical" evidence="9">
    <location>
        <begin position="314"/>
        <end position="334"/>
    </location>
</feature>
<evidence type="ECO:0000256" key="9">
    <source>
        <dbReference type="SAM" id="Phobius"/>
    </source>
</evidence>
<evidence type="ECO:0000256" key="8">
    <source>
        <dbReference type="ARBA" id="ARBA00039381"/>
    </source>
</evidence>
<feature type="transmembrane region" description="Helical" evidence="9">
    <location>
        <begin position="182"/>
        <end position="200"/>
    </location>
</feature>
<comment type="subcellular location">
    <subcellularLocation>
        <location evidence="1">Cell membrane</location>
        <topology evidence="1">Multi-pass membrane protein</topology>
    </subcellularLocation>
</comment>
<evidence type="ECO:0000256" key="6">
    <source>
        <dbReference type="ARBA" id="ARBA00022989"/>
    </source>
</evidence>
<evidence type="ECO:0000256" key="4">
    <source>
        <dbReference type="ARBA" id="ARBA00022519"/>
    </source>
</evidence>
<evidence type="ECO:0000313" key="11">
    <source>
        <dbReference type="Proteomes" id="UP000030661"/>
    </source>
</evidence>
<dbReference type="CDD" id="cd06579">
    <property type="entry name" value="TM_PBP1_transp_AraH_like"/>
    <property type="match status" value="1"/>
</dbReference>
<gene>
    <name evidence="10" type="ORF">U27_05194</name>
</gene>
<dbReference type="STRING" id="1499967.U27_05194"/>
<dbReference type="Pfam" id="PF02653">
    <property type="entry name" value="BPD_transp_2"/>
    <property type="match status" value="1"/>
</dbReference>
<feature type="transmembrane region" description="Helical" evidence="9">
    <location>
        <begin position="233"/>
        <end position="253"/>
    </location>
</feature>
<feature type="transmembrane region" description="Helical" evidence="9">
    <location>
        <begin position="73"/>
        <end position="103"/>
    </location>
</feature>
<dbReference type="PANTHER" id="PTHR32196">
    <property type="entry name" value="ABC TRANSPORTER PERMEASE PROTEIN YPHD-RELATED-RELATED"/>
    <property type="match status" value="1"/>
</dbReference>
<dbReference type="AlphaFoldDB" id="A0A081C0W6"/>
<keyword evidence="7 9" id="KW-0472">Membrane</keyword>
<keyword evidence="5 9" id="KW-0812">Transmembrane</keyword>
<dbReference type="GO" id="GO:0005886">
    <property type="term" value="C:plasma membrane"/>
    <property type="evidence" value="ECO:0007669"/>
    <property type="project" value="UniProtKB-SubCell"/>
</dbReference>
<name>A0A081C0W6_VECG1</name>
<keyword evidence="6 9" id="KW-1133">Transmembrane helix</keyword>
<evidence type="ECO:0000256" key="1">
    <source>
        <dbReference type="ARBA" id="ARBA00004651"/>
    </source>
</evidence>
<evidence type="ECO:0000256" key="3">
    <source>
        <dbReference type="ARBA" id="ARBA00022475"/>
    </source>
</evidence>
<dbReference type="EMBL" id="DF820467">
    <property type="protein sequence ID" value="GAK58221.1"/>
    <property type="molecule type" value="Genomic_DNA"/>
</dbReference>
<organism evidence="10">
    <name type="scientific">Vecturithrix granuli</name>
    <dbReference type="NCBI Taxonomy" id="1499967"/>
    <lineage>
        <taxon>Bacteria</taxon>
        <taxon>Candidatus Moduliflexota</taxon>
        <taxon>Candidatus Vecturitrichia</taxon>
        <taxon>Candidatus Vecturitrichales</taxon>
        <taxon>Candidatus Vecturitrichaceae</taxon>
        <taxon>Candidatus Vecturithrix</taxon>
    </lineage>
</organism>
<evidence type="ECO:0000256" key="7">
    <source>
        <dbReference type="ARBA" id="ARBA00023136"/>
    </source>
</evidence>
<dbReference type="eggNOG" id="COG1172">
    <property type="taxonomic scope" value="Bacteria"/>
</dbReference>
<dbReference type="HOGENOM" id="CLU_028880_0_0_0"/>
<keyword evidence="11" id="KW-1185">Reference proteome</keyword>
<keyword evidence="2" id="KW-0813">Transport</keyword>
<feature type="transmembrane region" description="Helical" evidence="9">
    <location>
        <begin position="139"/>
        <end position="162"/>
    </location>
</feature>
<sequence>MNTRTASQTPVKSLIQARRPFSLANLFLRWEWLLVVLLVFVGLINTNISPYFLNTVNLFDMTFNFMEKGLMALPMTMIIITAGIDLSVASNLAMCSATMALLFKHGTPIWIGALAALGIGVLGGWFNGKCITKIKLPPLAVTLGTYALYRGMAFAMLGDIPVKGYPAWFTTIGQGYISGTPVPIALVIFLIFAVLFGLLLHRTSFGRAVFAIGNNEEACRYSGIAVDRIKTKLYMLSGGMAALAALVMAARFGSTRTDVATGYELHAITAVVLGGTDIGGGKGAMLGTGLALFLLGIIEWGMSLRMIPGQVQQIVSGAVLIIAILLPNLVGKFMKR</sequence>
<evidence type="ECO:0000256" key="5">
    <source>
        <dbReference type="ARBA" id="ARBA00022692"/>
    </source>
</evidence>
<proteinExistence type="predicted"/>